<proteinExistence type="predicted"/>
<dbReference type="Proteomes" id="UP001274830">
    <property type="component" value="Unassembled WGS sequence"/>
</dbReference>
<dbReference type="GO" id="GO:0000981">
    <property type="term" value="F:DNA-binding transcription factor activity, RNA polymerase II-specific"/>
    <property type="evidence" value="ECO:0007669"/>
    <property type="project" value="InterPro"/>
</dbReference>
<accession>A0AAE1C4A7</accession>
<dbReference type="PANTHER" id="PTHR37534">
    <property type="entry name" value="TRANSCRIPTIONAL ACTIVATOR PROTEIN UGA3"/>
    <property type="match status" value="1"/>
</dbReference>
<dbReference type="AlphaFoldDB" id="A0AAE1C4A7"/>
<gene>
    <name evidence="4" type="primary">UME6</name>
    <name evidence="4" type="ORF">LTR78_002428</name>
</gene>
<comment type="caution">
    <text evidence="4">The sequence shown here is derived from an EMBL/GenBank/DDBJ whole genome shotgun (WGS) entry which is preliminary data.</text>
</comment>
<dbReference type="RefSeq" id="XP_064695457.1">
    <property type="nucleotide sequence ID" value="XM_064836824.1"/>
</dbReference>
<sequence>MSKPNVKMAAPKNMTSDAKAAAAAAKMHRRSRSGCFTCRLRRKKCEEGKPACKACKHLGLRCDYKRPMWWSNGEQRRHQKELIKNAIKRTQLSKKSTQVPSAPSCHSPPSLCHSIPTSSEVYQDSFPQSRAPSVGSPFSSGCDYPYASPEGYFAMPPPPQPMISHPQYPMFSPYEVDIKTERQIYINGEQTRRDSTVSTFSTYQPPPLPNGMPAFPADSWIQQEYFESNTESLTEEPVDFNFFEYPHEPPTPEHETVISVDDCDKYLLSHFFDKVLKLIFPILEVNQHGSARSDVILPALESNKAYLHCCLSIAATHKKAAESIESEQLDNDIVRHRYAAISELCEALGRDEKHSQILEATLGMIFFQCSVGRADDALPDIPWHQHFQAAISLVNKLSLPEAVMDLAASGHAHPPFNMALTAWIDILGASMIGRSPVFADTYRELNMGGRTGGLAELMGCEDNVMFLISEIACLDVQKSEGLDEVVLCKYVEVLAHELGQTEPPQGTVQNCFSATGAIRPRQLSANISAVFRVAARIYLCSLVPGYEPRQPSTCHLVSQFSDLMNFIPAGPDGFDRSLAWPLLIAGSASVAASPFRSMFEERCKRLGDAADFGSLGRVGGLLKDVWQANKDTFAKGDHRGVRWRDVMQQKGWDYLLI</sequence>
<dbReference type="GeneID" id="89961360"/>
<dbReference type="CDD" id="cd00067">
    <property type="entry name" value="GAL4"/>
    <property type="match status" value="1"/>
</dbReference>
<name>A0AAE1C4A7_9PEZI</name>
<keyword evidence="2" id="KW-0539">Nucleus</keyword>
<dbReference type="GO" id="GO:0008270">
    <property type="term" value="F:zinc ion binding"/>
    <property type="evidence" value="ECO:0007669"/>
    <property type="project" value="InterPro"/>
</dbReference>
<dbReference type="EMBL" id="JAUTXT010000006">
    <property type="protein sequence ID" value="KAK3677578.1"/>
    <property type="molecule type" value="Genomic_DNA"/>
</dbReference>
<dbReference type="SMART" id="SM00066">
    <property type="entry name" value="GAL4"/>
    <property type="match status" value="1"/>
</dbReference>
<feature type="domain" description="Zn(2)-C6 fungal-type" evidence="3">
    <location>
        <begin position="34"/>
        <end position="64"/>
    </location>
</feature>
<reference evidence="4" key="1">
    <citation type="submission" date="2023-07" db="EMBL/GenBank/DDBJ databases">
        <title>Black Yeasts Isolated from many extreme environments.</title>
        <authorList>
            <person name="Coleine C."/>
            <person name="Stajich J.E."/>
            <person name="Selbmann L."/>
        </authorList>
    </citation>
    <scope>NUCLEOTIDE SEQUENCE</scope>
    <source>
        <strain evidence="4">CCFEE 5485</strain>
    </source>
</reference>
<comment type="subcellular location">
    <subcellularLocation>
        <location evidence="1">Nucleus</location>
    </subcellularLocation>
</comment>
<dbReference type="InterPro" id="IPR036864">
    <property type="entry name" value="Zn2-C6_fun-type_DNA-bd_sf"/>
</dbReference>
<dbReference type="PROSITE" id="PS00463">
    <property type="entry name" value="ZN2_CY6_FUNGAL_1"/>
    <property type="match status" value="1"/>
</dbReference>
<organism evidence="4 5">
    <name type="scientific">Recurvomyces mirabilis</name>
    <dbReference type="NCBI Taxonomy" id="574656"/>
    <lineage>
        <taxon>Eukaryota</taxon>
        <taxon>Fungi</taxon>
        <taxon>Dikarya</taxon>
        <taxon>Ascomycota</taxon>
        <taxon>Pezizomycotina</taxon>
        <taxon>Dothideomycetes</taxon>
        <taxon>Dothideomycetidae</taxon>
        <taxon>Mycosphaerellales</taxon>
        <taxon>Teratosphaeriaceae</taxon>
        <taxon>Recurvomyces</taxon>
    </lineage>
</organism>
<dbReference type="PANTHER" id="PTHR37534:SF12">
    <property type="entry name" value="ZN(2)-C6 FUNGAL-TYPE DOMAIN-CONTAINING PROTEIN"/>
    <property type="match status" value="1"/>
</dbReference>
<evidence type="ECO:0000256" key="1">
    <source>
        <dbReference type="ARBA" id="ARBA00004123"/>
    </source>
</evidence>
<dbReference type="GO" id="GO:0003677">
    <property type="term" value="F:DNA binding"/>
    <property type="evidence" value="ECO:0007669"/>
    <property type="project" value="UniProtKB-KW"/>
</dbReference>
<evidence type="ECO:0000256" key="2">
    <source>
        <dbReference type="ARBA" id="ARBA00023242"/>
    </source>
</evidence>
<keyword evidence="4" id="KW-0238">DNA-binding</keyword>
<evidence type="ECO:0000313" key="4">
    <source>
        <dbReference type="EMBL" id="KAK3677578.1"/>
    </source>
</evidence>
<dbReference type="Pfam" id="PF11951">
    <property type="entry name" value="Fungal_trans_2"/>
    <property type="match status" value="1"/>
</dbReference>
<keyword evidence="5" id="KW-1185">Reference proteome</keyword>
<dbReference type="InterPro" id="IPR021858">
    <property type="entry name" value="Fun_TF"/>
</dbReference>
<protein>
    <submittedName>
        <fullName evidence="4">DNA-binding transcriptional regulator ume6</fullName>
    </submittedName>
</protein>
<dbReference type="GO" id="GO:0005634">
    <property type="term" value="C:nucleus"/>
    <property type="evidence" value="ECO:0007669"/>
    <property type="project" value="UniProtKB-SubCell"/>
</dbReference>
<dbReference type="PROSITE" id="PS50048">
    <property type="entry name" value="ZN2_CY6_FUNGAL_2"/>
    <property type="match status" value="1"/>
</dbReference>
<evidence type="ECO:0000259" key="3">
    <source>
        <dbReference type="PROSITE" id="PS50048"/>
    </source>
</evidence>
<dbReference type="SUPFAM" id="SSF57701">
    <property type="entry name" value="Zn2/Cys6 DNA-binding domain"/>
    <property type="match status" value="1"/>
</dbReference>
<evidence type="ECO:0000313" key="5">
    <source>
        <dbReference type="Proteomes" id="UP001274830"/>
    </source>
</evidence>
<dbReference type="Gene3D" id="4.10.240.10">
    <property type="entry name" value="Zn(2)-C6 fungal-type DNA-binding domain"/>
    <property type="match status" value="1"/>
</dbReference>
<dbReference type="Pfam" id="PF00172">
    <property type="entry name" value="Zn_clus"/>
    <property type="match status" value="1"/>
</dbReference>
<dbReference type="InterPro" id="IPR001138">
    <property type="entry name" value="Zn2Cys6_DnaBD"/>
</dbReference>